<dbReference type="Proteomes" id="UP001347796">
    <property type="component" value="Unassembled WGS sequence"/>
</dbReference>
<gene>
    <name evidence="2" type="ORF">SNE40_019256</name>
</gene>
<organism evidence="2 3">
    <name type="scientific">Patella caerulea</name>
    <name type="common">Rayed Mediterranean limpet</name>
    <dbReference type="NCBI Taxonomy" id="87958"/>
    <lineage>
        <taxon>Eukaryota</taxon>
        <taxon>Metazoa</taxon>
        <taxon>Spiralia</taxon>
        <taxon>Lophotrochozoa</taxon>
        <taxon>Mollusca</taxon>
        <taxon>Gastropoda</taxon>
        <taxon>Patellogastropoda</taxon>
        <taxon>Patelloidea</taxon>
        <taxon>Patellidae</taxon>
        <taxon>Patella</taxon>
    </lineage>
</organism>
<dbReference type="GO" id="GO:0031397">
    <property type="term" value="P:negative regulation of protein ubiquitination"/>
    <property type="evidence" value="ECO:0007669"/>
    <property type="project" value="TreeGrafter"/>
</dbReference>
<dbReference type="EMBL" id="JAZGQO010000014">
    <property type="protein sequence ID" value="KAK6170985.1"/>
    <property type="molecule type" value="Genomic_DNA"/>
</dbReference>
<dbReference type="Pfam" id="PF13905">
    <property type="entry name" value="Thioredoxin_8"/>
    <property type="match status" value="1"/>
</dbReference>
<dbReference type="Gene3D" id="3.40.30.10">
    <property type="entry name" value="Glutaredoxin"/>
    <property type="match status" value="1"/>
</dbReference>
<evidence type="ECO:0000313" key="2">
    <source>
        <dbReference type="EMBL" id="KAK6170985.1"/>
    </source>
</evidence>
<dbReference type="InterPro" id="IPR036249">
    <property type="entry name" value="Thioredoxin-like_sf"/>
</dbReference>
<dbReference type="PANTHER" id="PTHR46472:SF1">
    <property type="entry name" value="NUCLEOREDOXIN"/>
    <property type="match status" value="1"/>
</dbReference>
<reference evidence="2 3" key="1">
    <citation type="submission" date="2024-01" db="EMBL/GenBank/DDBJ databases">
        <title>The genome of the rayed Mediterranean limpet Patella caerulea (Linnaeus, 1758).</title>
        <authorList>
            <person name="Anh-Thu Weber A."/>
            <person name="Halstead-Nussloch G."/>
        </authorList>
    </citation>
    <scope>NUCLEOTIDE SEQUENCE [LARGE SCALE GENOMIC DNA]</scope>
    <source>
        <strain evidence="2">AATW-2023a</strain>
        <tissue evidence="2">Whole specimen</tissue>
    </source>
</reference>
<dbReference type="PANTHER" id="PTHR46472">
    <property type="entry name" value="NUCLEOREDOXIN"/>
    <property type="match status" value="1"/>
</dbReference>
<comment type="caution">
    <text evidence="2">The sequence shown here is derived from an EMBL/GenBank/DDBJ whole genome shotgun (WGS) entry which is preliminary data.</text>
</comment>
<dbReference type="AlphaFoldDB" id="A0AAN8PI64"/>
<dbReference type="GO" id="GO:0030178">
    <property type="term" value="P:negative regulation of Wnt signaling pathway"/>
    <property type="evidence" value="ECO:0007669"/>
    <property type="project" value="TreeGrafter"/>
</dbReference>
<sequence length="150" mass="17133">MEAIVGSKVEKVNGDVIPVKSICGPGTIIGILFTWSGSILCQQYLPKVIEFYKSYHFKTNKNENFQIIALIDNEKTETQWKAYRKTMPWLAVPYSNIQVLKKRFSNVDGYPTLQMYDSVSGKLLSPDIMSRVLRGSYDPFKMNSDDYVDS</sequence>
<keyword evidence="3" id="KW-1185">Reference proteome</keyword>
<name>A0AAN8PI64_PATCE</name>
<feature type="domain" description="Thioredoxin-like fold" evidence="1">
    <location>
        <begin position="26"/>
        <end position="113"/>
    </location>
</feature>
<accession>A0AAN8PI64</accession>
<dbReference type="GO" id="GO:0005634">
    <property type="term" value="C:nucleus"/>
    <property type="evidence" value="ECO:0007669"/>
    <property type="project" value="TreeGrafter"/>
</dbReference>
<evidence type="ECO:0000259" key="1">
    <source>
        <dbReference type="Pfam" id="PF13905"/>
    </source>
</evidence>
<dbReference type="InterPro" id="IPR012336">
    <property type="entry name" value="Thioredoxin-like_fold"/>
</dbReference>
<evidence type="ECO:0000313" key="3">
    <source>
        <dbReference type="Proteomes" id="UP001347796"/>
    </source>
</evidence>
<dbReference type="SUPFAM" id="SSF52833">
    <property type="entry name" value="Thioredoxin-like"/>
    <property type="match status" value="1"/>
</dbReference>
<dbReference type="GO" id="GO:0004791">
    <property type="term" value="F:thioredoxin-disulfide reductase (NADPH) activity"/>
    <property type="evidence" value="ECO:0007669"/>
    <property type="project" value="TreeGrafter"/>
</dbReference>
<protein>
    <recommendedName>
        <fullName evidence="1">Thioredoxin-like fold domain-containing protein</fullName>
    </recommendedName>
</protein>
<proteinExistence type="predicted"/>